<dbReference type="Proteomes" id="UP000187455">
    <property type="component" value="Unassembled WGS sequence"/>
</dbReference>
<dbReference type="OrthoDB" id="10261433at2759"/>
<comment type="cofactor">
    <cofactor evidence="1 9">
        <name>pyridoxal 5'-phosphate</name>
        <dbReference type="ChEBI" id="CHEBI:597326"/>
    </cofactor>
</comment>
<dbReference type="GO" id="GO:0010121">
    <property type="term" value="P:L-arginine catabolic process to proline via ornithine"/>
    <property type="evidence" value="ECO:0007669"/>
    <property type="project" value="TreeGrafter"/>
</dbReference>
<evidence type="ECO:0000256" key="6">
    <source>
        <dbReference type="ARBA" id="ARBA00022679"/>
    </source>
</evidence>
<dbReference type="AlphaFoldDB" id="A0A1R0H5N4"/>
<dbReference type="InterPro" id="IPR015424">
    <property type="entry name" value="PyrdxlP-dep_Trfase"/>
</dbReference>
<dbReference type="PANTHER" id="PTHR11986">
    <property type="entry name" value="AMINOTRANSFERASE CLASS III"/>
    <property type="match status" value="1"/>
</dbReference>
<comment type="pathway">
    <text evidence="2 9">Amino-acid biosynthesis; L-proline biosynthesis; L-glutamate 5-semialdehyde from L-ornithine: step 1/1.</text>
</comment>
<dbReference type="InterPro" id="IPR005814">
    <property type="entry name" value="Aminotrans_3"/>
</dbReference>
<comment type="caution">
    <text evidence="10">The sequence shown here is derived from an EMBL/GenBank/DDBJ whole genome shotgun (WGS) entry which is preliminary data.</text>
</comment>
<dbReference type="STRING" id="133383.A0A1R0H5N4"/>
<dbReference type="GO" id="GO:0030170">
    <property type="term" value="F:pyridoxal phosphate binding"/>
    <property type="evidence" value="ECO:0007669"/>
    <property type="project" value="InterPro"/>
</dbReference>
<dbReference type="GO" id="GO:0019544">
    <property type="term" value="P:L-arginine catabolic process to L-glutamate"/>
    <property type="evidence" value="ECO:0007669"/>
    <property type="project" value="TreeGrafter"/>
</dbReference>
<reference evidence="10 11" key="1">
    <citation type="journal article" date="2016" name="Mol. Biol. Evol.">
        <title>Genome-Wide Survey of Gut Fungi (Harpellales) Reveals the First Horizontally Transferred Ubiquitin Gene from a Mosquito Host.</title>
        <authorList>
            <person name="Wang Y."/>
            <person name="White M.M."/>
            <person name="Kvist S."/>
            <person name="Moncalvo J.M."/>
        </authorList>
    </citation>
    <scope>NUCLEOTIDE SEQUENCE [LARGE SCALE GENOMIC DNA]</scope>
    <source>
        <strain evidence="10 11">ALG-7-W6</strain>
    </source>
</reference>
<keyword evidence="7 8" id="KW-0663">Pyridoxal phosphate</keyword>
<protein>
    <recommendedName>
        <fullName evidence="4 9">Ornithine aminotransferase</fullName>
        <ecNumber evidence="4 9">2.6.1.13</ecNumber>
    </recommendedName>
</protein>
<dbReference type="GO" id="GO:0004587">
    <property type="term" value="F:ornithine aminotransferase activity"/>
    <property type="evidence" value="ECO:0007669"/>
    <property type="project" value="UniProtKB-EC"/>
</dbReference>
<evidence type="ECO:0000256" key="8">
    <source>
        <dbReference type="RuleBase" id="RU003560"/>
    </source>
</evidence>
<organism evidence="10 11">
    <name type="scientific">Smittium mucronatum</name>
    <dbReference type="NCBI Taxonomy" id="133383"/>
    <lineage>
        <taxon>Eukaryota</taxon>
        <taxon>Fungi</taxon>
        <taxon>Fungi incertae sedis</taxon>
        <taxon>Zoopagomycota</taxon>
        <taxon>Kickxellomycotina</taxon>
        <taxon>Harpellomycetes</taxon>
        <taxon>Harpellales</taxon>
        <taxon>Legeriomycetaceae</taxon>
        <taxon>Smittium</taxon>
    </lineage>
</organism>
<keyword evidence="11" id="KW-1185">Reference proteome</keyword>
<accession>A0A1R0H5N4</accession>
<dbReference type="EMBL" id="LSSL01000493">
    <property type="protein sequence ID" value="OLY84447.1"/>
    <property type="molecule type" value="Genomic_DNA"/>
</dbReference>
<evidence type="ECO:0000313" key="11">
    <source>
        <dbReference type="Proteomes" id="UP000187455"/>
    </source>
</evidence>
<keyword evidence="6 9" id="KW-0808">Transferase</keyword>
<dbReference type="PIRSF" id="PIRSF000521">
    <property type="entry name" value="Transaminase_4ab_Lys_Orn"/>
    <property type="match status" value="1"/>
</dbReference>
<evidence type="ECO:0000256" key="5">
    <source>
        <dbReference type="ARBA" id="ARBA00022576"/>
    </source>
</evidence>
<dbReference type="NCBIfam" id="TIGR01885">
    <property type="entry name" value="Orn_aminotrans"/>
    <property type="match status" value="1"/>
</dbReference>
<dbReference type="InterPro" id="IPR015422">
    <property type="entry name" value="PyrdxlP-dep_Trfase_small"/>
</dbReference>
<dbReference type="PANTHER" id="PTHR11986:SF18">
    <property type="entry name" value="ORNITHINE AMINOTRANSFERASE, MITOCHONDRIAL"/>
    <property type="match status" value="1"/>
</dbReference>
<dbReference type="Gene3D" id="3.40.640.10">
    <property type="entry name" value="Type I PLP-dependent aspartate aminotransferase-like (Major domain)"/>
    <property type="match status" value="1"/>
</dbReference>
<dbReference type="UniPathway" id="UPA00098">
    <property type="reaction ID" value="UER00358"/>
</dbReference>
<dbReference type="SUPFAM" id="SSF53383">
    <property type="entry name" value="PLP-dependent transferases"/>
    <property type="match status" value="1"/>
</dbReference>
<dbReference type="PROSITE" id="PS00600">
    <property type="entry name" value="AA_TRANSFER_CLASS_3"/>
    <property type="match status" value="1"/>
</dbReference>
<dbReference type="FunFam" id="3.40.640.10:FF:000011">
    <property type="entry name" value="Ornithine aminotransferase"/>
    <property type="match status" value="1"/>
</dbReference>
<evidence type="ECO:0000256" key="7">
    <source>
        <dbReference type="ARBA" id="ARBA00022898"/>
    </source>
</evidence>
<comment type="similarity">
    <text evidence="3 8">Belongs to the class-III pyridoxal-phosphate-dependent aminotransferase family.</text>
</comment>
<name>A0A1R0H5N4_9FUNG</name>
<evidence type="ECO:0000256" key="9">
    <source>
        <dbReference type="RuleBase" id="RU365036"/>
    </source>
</evidence>
<dbReference type="CDD" id="cd00610">
    <property type="entry name" value="OAT_like"/>
    <property type="match status" value="1"/>
</dbReference>
<dbReference type="Gene3D" id="3.90.1150.10">
    <property type="entry name" value="Aspartate Aminotransferase, domain 1"/>
    <property type="match status" value="1"/>
</dbReference>
<evidence type="ECO:0000256" key="1">
    <source>
        <dbReference type="ARBA" id="ARBA00001933"/>
    </source>
</evidence>
<dbReference type="InterPro" id="IPR050103">
    <property type="entry name" value="Class-III_PLP-dep_AT"/>
</dbReference>
<dbReference type="GO" id="GO:0042802">
    <property type="term" value="F:identical protein binding"/>
    <property type="evidence" value="ECO:0007669"/>
    <property type="project" value="TreeGrafter"/>
</dbReference>
<dbReference type="GO" id="GO:0005737">
    <property type="term" value="C:cytoplasm"/>
    <property type="evidence" value="ECO:0007669"/>
    <property type="project" value="TreeGrafter"/>
</dbReference>
<dbReference type="EC" id="2.6.1.13" evidence="4 9"/>
<keyword evidence="5 9" id="KW-0032">Aminotransferase</keyword>
<evidence type="ECO:0000256" key="3">
    <source>
        <dbReference type="ARBA" id="ARBA00008954"/>
    </source>
</evidence>
<dbReference type="Pfam" id="PF00202">
    <property type="entry name" value="Aminotran_3"/>
    <property type="match status" value="1"/>
</dbReference>
<sequence length="430" mass="46970">MTMSQTLTDVLNAHTSSKESVELENEYGAHNYHPIPVVLSRGEGVLVYDPEGNKYFDFLSAYSAVNQGHCHPKIVKAMTDQASKLSISSRAFYNNMLGKYEKFVTEYFGYEMVLPVNTGVEAVETGLKLARRWAYDVKGVKDNEAIILTPQGNFHGRTLGAISMSTDEESRGRFGPFVPNIGSNFPGSDRPIRYNNAQDLEEVLEECGEKVAAFLVEPIQGEAGVVIPSPGYLKRCAELCKKHNVLLICDEIQTGLGRTGYKLAVDFDGIHPDIVLLGKALSGGCYPVSAVLSSKEIMLLIKPGEHGSTYGGNPIACATAIAALSVLRDENMCENSKILGKRLLGGINPNGNKVIKTVRGRGLFCAIEVDPQNCNGKTAWDLCLILRDNGLLCKPTHDNIIRLSPPLVITESQVDECIEIINRGIEEFSK</sequence>
<evidence type="ECO:0000256" key="2">
    <source>
        <dbReference type="ARBA" id="ARBA00004998"/>
    </source>
</evidence>
<evidence type="ECO:0000313" key="10">
    <source>
        <dbReference type="EMBL" id="OLY84447.1"/>
    </source>
</evidence>
<dbReference type="InterPro" id="IPR015421">
    <property type="entry name" value="PyrdxlP-dep_Trfase_major"/>
</dbReference>
<evidence type="ECO:0000256" key="4">
    <source>
        <dbReference type="ARBA" id="ARBA00012924"/>
    </source>
</evidence>
<dbReference type="InterPro" id="IPR049704">
    <property type="entry name" value="Aminotrans_3_PPA_site"/>
</dbReference>
<gene>
    <name evidence="10" type="ORF">AYI68_g1389</name>
</gene>
<comment type="catalytic activity">
    <reaction evidence="9">
        <text>a 2-oxocarboxylate + L-ornithine = L-glutamate 5-semialdehyde + an L-alpha-amino acid</text>
        <dbReference type="Rhea" id="RHEA:13877"/>
        <dbReference type="ChEBI" id="CHEBI:35179"/>
        <dbReference type="ChEBI" id="CHEBI:46911"/>
        <dbReference type="ChEBI" id="CHEBI:58066"/>
        <dbReference type="ChEBI" id="CHEBI:59869"/>
        <dbReference type="EC" id="2.6.1.13"/>
    </reaction>
</comment>
<dbReference type="InterPro" id="IPR010164">
    <property type="entry name" value="Orn_aminotrans"/>
</dbReference>
<dbReference type="GO" id="GO:0055129">
    <property type="term" value="P:L-proline biosynthetic process"/>
    <property type="evidence" value="ECO:0007669"/>
    <property type="project" value="UniProtKB-UniPathway"/>
</dbReference>
<proteinExistence type="inferred from homology"/>
<dbReference type="FunFam" id="3.90.1150.10:FF:000152">
    <property type="entry name" value="Ornithine aminotransferase"/>
    <property type="match status" value="1"/>
</dbReference>